<keyword evidence="2" id="KW-0489">Methyltransferase</keyword>
<dbReference type="EMBL" id="SGNY01000003">
    <property type="protein sequence ID" value="TRB00478.1"/>
    <property type="molecule type" value="Genomic_DNA"/>
</dbReference>
<evidence type="ECO:0000313" key="3">
    <source>
        <dbReference type="Proteomes" id="UP000315434"/>
    </source>
</evidence>
<organism evidence="2 3">
    <name type="scientific">Rhizobium rhizogenes</name>
    <name type="common">Agrobacterium rhizogenes</name>
    <dbReference type="NCBI Taxonomy" id="359"/>
    <lineage>
        <taxon>Bacteria</taxon>
        <taxon>Pseudomonadati</taxon>
        <taxon>Pseudomonadota</taxon>
        <taxon>Alphaproteobacteria</taxon>
        <taxon>Hyphomicrobiales</taxon>
        <taxon>Rhizobiaceae</taxon>
        <taxon>Rhizobium/Agrobacterium group</taxon>
        <taxon>Rhizobium</taxon>
    </lineage>
</organism>
<dbReference type="Proteomes" id="UP000315434">
    <property type="component" value="Unassembled WGS sequence"/>
</dbReference>
<dbReference type="Gene3D" id="3.40.50.150">
    <property type="entry name" value="Vaccinia Virus protein VP39"/>
    <property type="match status" value="1"/>
</dbReference>
<dbReference type="Pfam" id="PF08241">
    <property type="entry name" value="Methyltransf_11"/>
    <property type="match status" value="1"/>
</dbReference>
<reference evidence="2 3" key="1">
    <citation type="journal article" date="2019" name="Appl. Microbiol. Biotechnol.">
        <title>Differential efficiency of wild type rhizogenic strains for rol gene transformation of plants.</title>
        <authorList>
            <person name="Desmet S."/>
            <person name="De Keyser E."/>
            <person name="Van Vaerenbergh J."/>
            <person name="Baeyen S."/>
            <person name="Van Huylenbroeck J."/>
            <person name="Geelen D."/>
            <person name="Dhooghe E."/>
        </authorList>
    </citation>
    <scope>NUCLEOTIDE SEQUENCE [LARGE SCALE GENOMIC DNA]</scope>
    <source>
        <strain evidence="2 3">GBBC3284</strain>
    </source>
</reference>
<comment type="caution">
    <text evidence="2">The sequence shown here is derived from an EMBL/GenBank/DDBJ whole genome shotgun (WGS) entry which is preliminary data.</text>
</comment>
<keyword evidence="2" id="KW-0808">Transferase</keyword>
<dbReference type="RefSeq" id="WP_142841035.1">
    <property type="nucleotide sequence ID" value="NZ_JAPZAC010000001.1"/>
</dbReference>
<feature type="domain" description="Methyltransferase type 11" evidence="1">
    <location>
        <begin position="35"/>
        <end position="77"/>
    </location>
</feature>
<proteinExistence type="predicted"/>
<protein>
    <submittedName>
        <fullName evidence="2">Methyltransferase domain-containing protein</fullName>
    </submittedName>
</protein>
<dbReference type="SUPFAM" id="SSF53335">
    <property type="entry name" value="S-adenosyl-L-methionine-dependent methyltransferases"/>
    <property type="match status" value="1"/>
</dbReference>
<evidence type="ECO:0000313" key="2">
    <source>
        <dbReference type="EMBL" id="TRB00478.1"/>
    </source>
</evidence>
<sequence>MKLHLGSGLNILTGWTNTDVEIGDDAVMFLDFTKKFPFEDESFDAVFSEHAIEHVQKSEGHFMLSEAFRVLKPGGSCRIVTPCLENMAKLIFYPDGPVATRYVEWFKKFVDDDSSTIYDAFNKMFYGHGHRHIYSKHELFNVLSTVGFVNLEYFDTGVYGNSVFSGVDSHGKWIGDDIARIESVAIECRKPE</sequence>
<dbReference type="OrthoDB" id="163232at2"/>
<dbReference type="CDD" id="cd02440">
    <property type="entry name" value="AdoMet_MTases"/>
    <property type="match status" value="1"/>
</dbReference>
<dbReference type="AlphaFoldDB" id="A0A546XIG1"/>
<dbReference type="GO" id="GO:0008757">
    <property type="term" value="F:S-adenosylmethionine-dependent methyltransferase activity"/>
    <property type="evidence" value="ECO:0007669"/>
    <property type="project" value="InterPro"/>
</dbReference>
<accession>A0A546XIG1</accession>
<gene>
    <name evidence="2" type="ORF">EXN68_12255</name>
</gene>
<evidence type="ECO:0000259" key="1">
    <source>
        <dbReference type="Pfam" id="PF08241"/>
    </source>
</evidence>
<name>A0A546XIG1_RHIRH</name>
<dbReference type="InterPro" id="IPR013216">
    <property type="entry name" value="Methyltransf_11"/>
</dbReference>
<dbReference type="InterPro" id="IPR029063">
    <property type="entry name" value="SAM-dependent_MTases_sf"/>
</dbReference>
<dbReference type="GO" id="GO:0032259">
    <property type="term" value="P:methylation"/>
    <property type="evidence" value="ECO:0007669"/>
    <property type="project" value="UniProtKB-KW"/>
</dbReference>